<dbReference type="InterPro" id="IPR050845">
    <property type="entry name" value="Cu-binding_ET"/>
</dbReference>
<keyword evidence="7" id="KW-1185">Reference proteome</keyword>
<keyword evidence="2" id="KW-0479">Metal-binding</keyword>
<feature type="chain" id="PRO_5035175995" description="Blue (type 1) copper domain-containing protein" evidence="5">
    <location>
        <begin position="22"/>
        <end position="164"/>
    </location>
</feature>
<dbReference type="PANTHER" id="PTHR38439:SF3">
    <property type="entry name" value="COPPER-RESISTANT CUPROPROTEIN COPI"/>
    <property type="match status" value="1"/>
</dbReference>
<comment type="subcellular location">
    <subcellularLocation>
        <location evidence="1">Cell outer membrane</location>
        <topology evidence="1">Lipid-anchor</topology>
    </subcellularLocation>
</comment>
<keyword evidence="5" id="KW-0732">Signal</keyword>
<protein>
    <recommendedName>
        <fullName evidence="8">Blue (type 1) copper domain-containing protein</fullName>
    </recommendedName>
</protein>
<gene>
    <name evidence="6" type="ORF">INR99_02710</name>
</gene>
<name>A0A8J7FL63_9NEIS</name>
<dbReference type="GO" id="GO:0046872">
    <property type="term" value="F:metal ion binding"/>
    <property type="evidence" value="ECO:0007669"/>
    <property type="project" value="UniProtKB-KW"/>
</dbReference>
<organism evidence="6 7">
    <name type="scientific">Chitinilyticum piscinae</name>
    <dbReference type="NCBI Taxonomy" id="2866724"/>
    <lineage>
        <taxon>Bacteria</taxon>
        <taxon>Pseudomonadati</taxon>
        <taxon>Pseudomonadota</taxon>
        <taxon>Betaproteobacteria</taxon>
        <taxon>Neisseriales</taxon>
        <taxon>Chitinibacteraceae</taxon>
        <taxon>Chitinilyticum</taxon>
    </lineage>
</organism>
<dbReference type="GO" id="GO:0009279">
    <property type="term" value="C:cell outer membrane"/>
    <property type="evidence" value="ECO:0007669"/>
    <property type="project" value="UniProtKB-SubCell"/>
</dbReference>
<keyword evidence="3" id="KW-0186">Copper</keyword>
<feature type="region of interest" description="Disordered" evidence="4">
    <location>
        <begin position="23"/>
        <end position="43"/>
    </location>
</feature>
<reference evidence="6 7" key="1">
    <citation type="submission" date="2020-10" db="EMBL/GenBank/DDBJ databases">
        <title>The genome sequence of Chitinilyticum litopenaei 4Y14.</title>
        <authorList>
            <person name="Liu Y."/>
        </authorList>
    </citation>
    <scope>NUCLEOTIDE SEQUENCE [LARGE SCALE GENOMIC DNA]</scope>
    <source>
        <strain evidence="6 7">4Y14</strain>
    </source>
</reference>
<dbReference type="PANTHER" id="PTHR38439">
    <property type="entry name" value="AURACYANIN-B"/>
    <property type="match status" value="1"/>
</dbReference>
<feature type="signal peptide" evidence="5">
    <location>
        <begin position="1"/>
        <end position="21"/>
    </location>
</feature>
<sequence>MKTTLIITSFLLALAAPASFAAGSGEHDHGSMHGEGYSFGEPGKATEVTRTIKVSAGDDMKFVFDPPIGSIKRGETIRFDITNTGKTVHEFSVGDAASQRAHALMMKKMPDMKHDADPSAVTLEPGQSGSVIWKFNKTPQGDIVFACQKPGHYDAGMQFKTRLK</sequence>
<dbReference type="RefSeq" id="WP_194114747.1">
    <property type="nucleotide sequence ID" value="NZ_JADFUA010000001.1"/>
</dbReference>
<dbReference type="EMBL" id="JADFUA010000001">
    <property type="protein sequence ID" value="MBE9608251.1"/>
    <property type="molecule type" value="Genomic_DNA"/>
</dbReference>
<dbReference type="SUPFAM" id="SSF49503">
    <property type="entry name" value="Cupredoxins"/>
    <property type="match status" value="1"/>
</dbReference>
<dbReference type="AlphaFoldDB" id="A0A8J7FL63"/>
<dbReference type="Proteomes" id="UP000604481">
    <property type="component" value="Unassembled WGS sequence"/>
</dbReference>
<dbReference type="Gene3D" id="2.60.40.420">
    <property type="entry name" value="Cupredoxins - blue copper proteins"/>
    <property type="match status" value="1"/>
</dbReference>
<evidence type="ECO:0000256" key="5">
    <source>
        <dbReference type="SAM" id="SignalP"/>
    </source>
</evidence>
<evidence type="ECO:0000256" key="1">
    <source>
        <dbReference type="ARBA" id="ARBA00004459"/>
    </source>
</evidence>
<evidence type="ECO:0000256" key="3">
    <source>
        <dbReference type="ARBA" id="ARBA00023008"/>
    </source>
</evidence>
<evidence type="ECO:0000313" key="6">
    <source>
        <dbReference type="EMBL" id="MBE9608251.1"/>
    </source>
</evidence>
<comment type="caution">
    <text evidence="6">The sequence shown here is derived from an EMBL/GenBank/DDBJ whole genome shotgun (WGS) entry which is preliminary data.</text>
</comment>
<evidence type="ECO:0000256" key="2">
    <source>
        <dbReference type="ARBA" id="ARBA00022723"/>
    </source>
</evidence>
<evidence type="ECO:0008006" key="8">
    <source>
        <dbReference type="Google" id="ProtNLM"/>
    </source>
</evidence>
<accession>A0A8J7FL63</accession>
<dbReference type="InterPro" id="IPR008972">
    <property type="entry name" value="Cupredoxin"/>
</dbReference>
<proteinExistence type="predicted"/>
<evidence type="ECO:0000313" key="7">
    <source>
        <dbReference type="Proteomes" id="UP000604481"/>
    </source>
</evidence>
<evidence type="ECO:0000256" key="4">
    <source>
        <dbReference type="SAM" id="MobiDB-lite"/>
    </source>
</evidence>